<accession>A0A0R1W6S2</accession>
<organism evidence="3 4">
    <name type="scientific">Lentilactobacillus farraginis DSM 18382 = JCM 14108</name>
    <dbReference type="NCBI Taxonomy" id="1423743"/>
    <lineage>
        <taxon>Bacteria</taxon>
        <taxon>Bacillati</taxon>
        <taxon>Bacillota</taxon>
        <taxon>Bacilli</taxon>
        <taxon>Lactobacillales</taxon>
        <taxon>Lactobacillaceae</taxon>
        <taxon>Lentilactobacillus</taxon>
    </lineage>
</organism>
<feature type="compositionally biased region" description="Low complexity" evidence="1">
    <location>
        <begin position="408"/>
        <end position="451"/>
    </location>
</feature>
<dbReference type="InterPro" id="IPR044081">
    <property type="entry name" value="DUF5776"/>
</dbReference>
<feature type="domain" description="DUF5776" evidence="2">
    <location>
        <begin position="618"/>
        <end position="684"/>
    </location>
</feature>
<dbReference type="Pfam" id="PF19087">
    <property type="entry name" value="DUF5776"/>
    <property type="match status" value="2"/>
</dbReference>
<proteinExistence type="predicted"/>
<gene>
    <name evidence="3" type="ORF">FD41_GL002782</name>
</gene>
<name>A0A0R1W6S2_9LACO</name>
<keyword evidence="4" id="KW-1185">Reference proteome</keyword>
<feature type="region of interest" description="Disordered" evidence="1">
    <location>
        <begin position="408"/>
        <end position="454"/>
    </location>
</feature>
<dbReference type="Proteomes" id="UP000051966">
    <property type="component" value="Unassembled WGS sequence"/>
</dbReference>
<dbReference type="AlphaFoldDB" id="A0A0R1W6S2"/>
<evidence type="ECO:0000313" key="4">
    <source>
        <dbReference type="Proteomes" id="UP000051966"/>
    </source>
</evidence>
<protein>
    <recommendedName>
        <fullName evidence="2">DUF5776 domain-containing protein</fullName>
    </recommendedName>
</protein>
<dbReference type="PATRIC" id="fig|1423743.5.peg.2864"/>
<evidence type="ECO:0000256" key="1">
    <source>
        <dbReference type="SAM" id="MobiDB-lite"/>
    </source>
</evidence>
<feature type="domain" description="DUF5776" evidence="2">
    <location>
        <begin position="545"/>
        <end position="611"/>
    </location>
</feature>
<reference evidence="3 4" key="1">
    <citation type="journal article" date="2015" name="Genome Announc.">
        <title>Expanding the biotechnology potential of lactobacilli through comparative genomics of 213 strains and associated genera.</title>
        <authorList>
            <person name="Sun Z."/>
            <person name="Harris H.M."/>
            <person name="McCann A."/>
            <person name="Guo C."/>
            <person name="Argimon S."/>
            <person name="Zhang W."/>
            <person name="Yang X."/>
            <person name="Jeffery I.B."/>
            <person name="Cooney J.C."/>
            <person name="Kagawa T.F."/>
            <person name="Liu W."/>
            <person name="Song Y."/>
            <person name="Salvetti E."/>
            <person name="Wrobel A."/>
            <person name="Rasinkangas P."/>
            <person name="Parkhill J."/>
            <person name="Rea M.C."/>
            <person name="O'Sullivan O."/>
            <person name="Ritari J."/>
            <person name="Douillard F.P."/>
            <person name="Paul Ross R."/>
            <person name="Yang R."/>
            <person name="Briner A.E."/>
            <person name="Felis G.E."/>
            <person name="de Vos W.M."/>
            <person name="Barrangou R."/>
            <person name="Klaenhammer T.R."/>
            <person name="Caufield P.W."/>
            <person name="Cui Y."/>
            <person name="Zhang H."/>
            <person name="O'Toole P.W."/>
        </authorList>
    </citation>
    <scope>NUCLEOTIDE SEQUENCE [LARGE SCALE GENOMIC DNA]</scope>
    <source>
        <strain evidence="3 4">DSM 18382</strain>
    </source>
</reference>
<sequence length="688" mass="76550">MLSITIAIGFLLVPFSNIDSKAGNLLNSTVFADSNKQSEIQDLHSNNSLVKPVNWNNWQKEPLLDFNFSQGLDSVQGNDNVQDTISIDAAWHSEGDTEANASINGNTTFYHYTIPAKPQIPAKQPPTLNSINVDGKHIANSDVKSNQFLVGKSLGASFVFPFKKSMVNQTSIDTKPEDKNNHLRSTIQIKYKDPNLLNFVSGTVSANYFNNDYLSITNPQIVRIFYKNSKTGLNIKKPVVLGENETYQYALEDIMAPEIKGYVLKQSNSIEYQQASVSIESIINALDSASQKVMGITPNELENEKFKESFDQFFGNDPTTSLLNYTDLSSQEFLTSAYGLGTSDIDSDPDNFLINLVNLVTFSGKPFSVYNYLRDDTTKYMNGNVVKGIKLDKMPQAITFWYNRAPATPTTPMTPGTPSTPTTSSSSSSSTSSTSSSSSSTPTSSSSASSSGHVNLPNYAATKGSVVYAINKIGLYQSTNFSAAKRSVWYTKKPRIYRPMFVVTGYRRDSNGRLRYEVKDVNHASKTDGKVGYITADQKYVRPVYYVSKPATVTVINPRGVNAYRKANLTKRAKNYRQGTVLHVKAIVTHNLTTRYVLTNGDYITANRKLVNMGRHKQVKAIKTKRTLNRYGNVNFTKKNHVIAKDRTLKVYGYDYSHGNSMTKRGTLRYRVAGGYITANTKYVRAYK</sequence>
<evidence type="ECO:0000313" key="3">
    <source>
        <dbReference type="EMBL" id="KRM13093.1"/>
    </source>
</evidence>
<dbReference type="EMBL" id="AZFY01000005">
    <property type="protein sequence ID" value="KRM13093.1"/>
    <property type="molecule type" value="Genomic_DNA"/>
</dbReference>
<evidence type="ECO:0000259" key="2">
    <source>
        <dbReference type="Pfam" id="PF19087"/>
    </source>
</evidence>
<comment type="caution">
    <text evidence="3">The sequence shown here is derived from an EMBL/GenBank/DDBJ whole genome shotgun (WGS) entry which is preliminary data.</text>
</comment>